<gene>
    <name evidence="9" type="ORF">A2717_03245</name>
</gene>
<organism evidence="9 10">
    <name type="scientific">Candidatus Doudnabacteria bacterium RIFCSPHIGHO2_01_FULL_41_86</name>
    <dbReference type="NCBI Taxonomy" id="1817821"/>
    <lineage>
        <taxon>Bacteria</taxon>
        <taxon>Candidatus Doudnaibacteriota</taxon>
    </lineage>
</organism>
<evidence type="ECO:0000256" key="6">
    <source>
        <dbReference type="ARBA" id="ARBA00023136"/>
    </source>
</evidence>
<reference evidence="9 10" key="1">
    <citation type="journal article" date="2016" name="Nat. Commun.">
        <title>Thousands of microbial genomes shed light on interconnected biogeochemical processes in an aquifer system.</title>
        <authorList>
            <person name="Anantharaman K."/>
            <person name="Brown C.T."/>
            <person name="Hug L.A."/>
            <person name="Sharon I."/>
            <person name="Castelle C.J."/>
            <person name="Probst A.J."/>
            <person name="Thomas B.C."/>
            <person name="Singh A."/>
            <person name="Wilkins M.J."/>
            <person name="Karaoz U."/>
            <person name="Brodie E.L."/>
            <person name="Williams K.H."/>
            <person name="Hubbard S.S."/>
            <person name="Banfield J.F."/>
        </authorList>
    </citation>
    <scope>NUCLEOTIDE SEQUENCE [LARGE SCALE GENOMIC DNA]</scope>
</reference>
<name>A0A1F5N7K4_9BACT</name>
<dbReference type="GO" id="GO:0016020">
    <property type="term" value="C:membrane"/>
    <property type="evidence" value="ECO:0007669"/>
    <property type="project" value="UniProtKB-SubCell"/>
</dbReference>
<keyword evidence="3" id="KW-0808">Transferase</keyword>
<keyword evidence="5 7" id="KW-1133">Transmembrane helix</keyword>
<evidence type="ECO:0000256" key="5">
    <source>
        <dbReference type="ARBA" id="ARBA00022989"/>
    </source>
</evidence>
<keyword evidence="4 7" id="KW-0812">Transmembrane</keyword>
<sequence length="472" mass="54827">MKKSELYFNLISIFVDFLMIIFAGIIAFYLRFEFDKFRPIIYEMTLADFMQILFLISPGLILILAFAGLYNLKGTRRTSAELLKITLAVSSGLLLVVILFFFNQTVFPSRLIILFTWILTIVLISLGRIILRQVQVNMLRRGIGQHRLVIIQPQDVLELISDIDRRKELGYRIVAKIDSNLSKEQILEELNRIKNHEGIDELLQADTRLHQDVSEALLEFCRDYGIRFNFVPNLYETSVTNIDVETISGIPIIILKRTPLEGWGRVLKRVIDFIISLISLIILSPIFLVIAILIKLSSRGPVFFHQLRAAGLGQFECYKFRTMFYEMSEGTVSGDKLREELEKQNARQGHFVKIKNDPRVTPIGKFLRKTKLDEMPQLWHILIGQMSLVGPRVHMVKEVDHFRNEYKHLFVLKPGATGLTQITQASEKPELSWEEEIKLDAFYIENWSIWLDIYIIFKTFLILLGRKPKVDY</sequence>
<feature type="transmembrane region" description="Helical" evidence="7">
    <location>
        <begin position="108"/>
        <end position="131"/>
    </location>
</feature>
<dbReference type="PANTHER" id="PTHR30576:SF0">
    <property type="entry name" value="UNDECAPRENYL-PHOSPHATE N-ACETYLGALACTOSAMINYL 1-PHOSPHATE TRANSFERASE-RELATED"/>
    <property type="match status" value="1"/>
</dbReference>
<feature type="transmembrane region" description="Helical" evidence="7">
    <location>
        <begin position="82"/>
        <end position="102"/>
    </location>
</feature>
<dbReference type="AlphaFoldDB" id="A0A1F5N7K4"/>
<evidence type="ECO:0000259" key="8">
    <source>
        <dbReference type="Pfam" id="PF02397"/>
    </source>
</evidence>
<dbReference type="PANTHER" id="PTHR30576">
    <property type="entry name" value="COLANIC BIOSYNTHESIS UDP-GLUCOSE LIPID CARRIER TRANSFERASE"/>
    <property type="match status" value="1"/>
</dbReference>
<feature type="transmembrane region" description="Helical" evidence="7">
    <location>
        <begin position="273"/>
        <end position="294"/>
    </location>
</feature>
<evidence type="ECO:0000256" key="4">
    <source>
        <dbReference type="ARBA" id="ARBA00022692"/>
    </source>
</evidence>
<evidence type="ECO:0000256" key="2">
    <source>
        <dbReference type="ARBA" id="ARBA00006464"/>
    </source>
</evidence>
<proteinExistence type="inferred from homology"/>
<dbReference type="STRING" id="1817821.A2717_03245"/>
<comment type="similarity">
    <text evidence="2">Belongs to the bacterial sugar transferase family.</text>
</comment>
<evidence type="ECO:0000256" key="7">
    <source>
        <dbReference type="SAM" id="Phobius"/>
    </source>
</evidence>
<comment type="subcellular location">
    <subcellularLocation>
        <location evidence="1">Membrane</location>
        <topology evidence="1">Multi-pass membrane protein</topology>
    </subcellularLocation>
</comment>
<feature type="domain" description="Bacterial sugar transferase" evidence="8">
    <location>
        <begin position="268"/>
        <end position="464"/>
    </location>
</feature>
<feature type="transmembrane region" description="Helical" evidence="7">
    <location>
        <begin position="7"/>
        <end position="29"/>
    </location>
</feature>
<dbReference type="Pfam" id="PF13727">
    <property type="entry name" value="CoA_binding_3"/>
    <property type="match status" value="1"/>
</dbReference>
<evidence type="ECO:0000313" key="9">
    <source>
        <dbReference type="EMBL" id="OGE73627.1"/>
    </source>
</evidence>
<dbReference type="InterPro" id="IPR017475">
    <property type="entry name" value="EPS_sugar_tfrase"/>
</dbReference>
<dbReference type="Proteomes" id="UP000177610">
    <property type="component" value="Unassembled WGS sequence"/>
</dbReference>
<comment type="caution">
    <text evidence="9">The sequence shown here is derived from an EMBL/GenBank/DDBJ whole genome shotgun (WGS) entry which is preliminary data.</text>
</comment>
<evidence type="ECO:0000256" key="1">
    <source>
        <dbReference type="ARBA" id="ARBA00004141"/>
    </source>
</evidence>
<dbReference type="Gene3D" id="3.40.50.720">
    <property type="entry name" value="NAD(P)-binding Rossmann-like Domain"/>
    <property type="match status" value="1"/>
</dbReference>
<evidence type="ECO:0000313" key="10">
    <source>
        <dbReference type="Proteomes" id="UP000177610"/>
    </source>
</evidence>
<dbReference type="InterPro" id="IPR003362">
    <property type="entry name" value="Bact_transf"/>
</dbReference>
<feature type="transmembrane region" description="Helical" evidence="7">
    <location>
        <begin position="49"/>
        <end position="70"/>
    </location>
</feature>
<dbReference type="Pfam" id="PF02397">
    <property type="entry name" value="Bac_transf"/>
    <property type="match status" value="1"/>
</dbReference>
<protein>
    <recommendedName>
        <fullName evidence="8">Bacterial sugar transferase domain-containing protein</fullName>
    </recommendedName>
</protein>
<accession>A0A1F5N7K4</accession>
<dbReference type="NCBIfam" id="TIGR03025">
    <property type="entry name" value="EPS_sugtrans"/>
    <property type="match status" value="1"/>
</dbReference>
<keyword evidence="6 7" id="KW-0472">Membrane</keyword>
<dbReference type="GO" id="GO:0016780">
    <property type="term" value="F:phosphotransferase activity, for other substituted phosphate groups"/>
    <property type="evidence" value="ECO:0007669"/>
    <property type="project" value="TreeGrafter"/>
</dbReference>
<dbReference type="EMBL" id="MFEH01000005">
    <property type="protein sequence ID" value="OGE73627.1"/>
    <property type="molecule type" value="Genomic_DNA"/>
</dbReference>
<evidence type="ECO:0000256" key="3">
    <source>
        <dbReference type="ARBA" id="ARBA00022679"/>
    </source>
</evidence>